<sequence>MTRFEYRENRRTSRLMMDSKPVLIEALRNMQSICPPRVSKQRKADLERIVRNALWRDDNDPTRLAMQAALRDARKQASGSHR</sequence>
<organism evidence="1 2">
    <name type="scientific">Gluconacetobacter dulcium</name>
    <dbReference type="NCBI Taxonomy" id="2729096"/>
    <lineage>
        <taxon>Bacteria</taxon>
        <taxon>Pseudomonadati</taxon>
        <taxon>Pseudomonadota</taxon>
        <taxon>Alphaproteobacteria</taxon>
        <taxon>Acetobacterales</taxon>
        <taxon>Acetobacteraceae</taxon>
        <taxon>Gluconacetobacter</taxon>
    </lineage>
</organism>
<evidence type="ECO:0000313" key="1">
    <source>
        <dbReference type="EMBL" id="MBB2199654.1"/>
    </source>
</evidence>
<gene>
    <name evidence="1" type="ORF">HLH44_19850</name>
</gene>
<accession>A0A7W4K3E1</accession>
<dbReference type="EMBL" id="JABEQP010000026">
    <property type="protein sequence ID" value="MBB2199654.1"/>
    <property type="molecule type" value="Genomic_DNA"/>
</dbReference>
<reference evidence="1 2" key="1">
    <citation type="submission" date="2020-04" db="EMBL/GenBank/DDBJ databases">
        <title>Description of novel Gluconacetobacter.</title>
        <authorList>
            <person name="Sombolestani A."/>
        </authorList>
    </citation>
    <scope>NUCLEOTIDE SEQUENCE [LARGE SCALE GENOMIC DNA]</scope>
    <source>
        <strain evidence="1 2">LMG 22058</strain>
    </source>
</reference>
<dbReference type="Proteomes" id="UP000530320">
    <property type="component" value="Unassembled WGS sequence"/>
</dbReference>
<dbReference type="RefSeq" id="WP_183010568.1">
    <property type="nucleotide sequence ID" value="NZ_JABEQP010000026.1"/>
</dbReference>
<protein>
    <submittedName>
        <fullName evidence="1">Uncharacterized protein</fullName>
    </submittedName>
</protein>
<dbReference type="AlphaFoldDB" id="A0A7W4K3E1"/>
<name>A0A7W4K3E1_9PROT</name>
<comment type="caution">
    <text evidence="1">The sequence shown here is derived from an EMBL/GenBank/DDBJ whole genome shotgun (WGS) entry which is preliminary data.</text>
</comment>
<evidence type="ECO:0000313" key="2">
    <source>
        <dbReference type="Proteomes" id="UP000530320"/>
    </source>
</evidence>
<proteinExistence type="predicted"/>